<dbReference type="InterPro" id="IPR000184">
    <property type="entry name" value="Bac_surfAg_D15"/>
</dbReference>
<dbReference type="STRING" id="104663.SAMN04488121_102510"/>
<dbReference type="AlphaFoldDB" id="A0A1G7MNY9"/>
<dbReference type="GO" id="GO:0046819">
    <property type="term" value="P:protein secretion by the type V secretion system"/>
    <property type="evidence" value="ECO:0007669"/>
    <property type="project" value="TreeGrafter"/>
</dbReference>
<evidence type="ECO:0000256" key="3">
    <source>
        <dbReference type="SAM" id="SignalP"/>
    </source>
</evidence>
<evidence type="ECO:0000256" key="1">
    <source>
        <dbReference type="ARBA" id="ARBA00004370"/>
    </source>
</evidence>
<feature type="domain" description="Bacterial surface antigen (D15)" evidence="4">
    <location>
        <begin position="595"/>
        <end position="818"/>
    </location>
</feature>
<keyword evidence="3" id="KW-0732">Signal</keyword>
<protein>
    <submittedName>
        <fullName evidence="5">Surface antigen</fullName>
    </submittedName>
</protein>
<feature type="signal peptide" evidence="3">
    <location>
        <begin position="1"/>
        <end position="20"/>
    </location>
</feature>
<organism evidence="5 6">
    <name type="scientific">Chitinophaga filiformis</name>
    <name type="common">Myxococcus filiformis</name>
    <name type="synonym">Flexibacter filiformis</name>
    <dbReference type="NCBI Taxonomy" id="104663"/>
    <lineage>
        <taxon>Bacteria</taxon>
        <taxon>Pseudomonadati</taxon>
        <taxon>Bacteroidota</taxon>
        <taxon>Chitinophagia</taxon>
        <taxon>Chitinophagales</taxon>
        <taxon>Chitinophagaceae</taxon>
        <taxon>Chitinophaga</taxon>
    </lineage>
</organism>
<evidence type="ECO:0000313" key="6">
    <source>
        <dbReference type="Proteomes" id="UP000199045"/>
    </source>
</evidence>
<accession>A0A1G7MNY9</accession>
<sequence>MGLNRLFTTLAMLAISTAQAQTPAGDSITVAISPAYDSVSGLHRMLFGESYRKLWAAPVKMKVFYLEKEKGGLIIEQKGGGLQTKSLRLKDANGHEWVLRTIQKYPERGLPKNLRATIAKDILQDQVVTAHPYSSLTVPPLAEALGIPHANPQIVYVPDDPALGEYRQDFANAVFLFEEREPEDASRTDNTEKTQRKLEEDNDVHLNQQIVLRARLLDMLLGDWDRHEDQWRWEREKNKKNVTYTPVPRDRDQVYYNTTGLFPWIISHQWLKSKFQGYHDHIRDIKGFNYNARFFDRYFLNGLSEEDWREQVHYVQATLTDSLIRSSVMLMPDTIFRLSGERIISAFIARRNNLEKEAISYYKFLSIYVDVPASDKQELLDIQRQPQGKMAVAIYKVKKDGTTDDLMYKRVFDPAVTKEVRLYGLDGHDVFRVTGNERSPIRIRMIGGSGVDSFTVADDVPRKGRLYVYDRSDEENHIPPKGDAKIKTAADTSVNSYDKRSFLFDRLGPLFSVQYNPDQGLMFRANMMYEKQGFRKKPYAQQHQLIASYVTGRQAFLLQYLADFKQLIGKNDLRVNILSRGPHNLSNFFGLGNESVFVNEGDKEITYYRNRYDLINGDVRLYRSIGHHLTVSGGVAGQFYTSREANNSHKFLGAYNATFPGERVFDDRIYAGLVAAIEADTRNPGMMPRKGINWHTELTGMQQTNRENKRYGKLTSDFSFYVPLIGDSTLVMANRIAAGTTFGDPAYFQMMSIGGTQILRGFHTNRFIGKTAVYHNFELRLKLFDFTSYLLPGSVGLIGFNDLGRVWMPSESSGRWHDGYGGGIYIIPVELFLIQAAVGISEEGALPYITAGFRF</sequence>
<reference evidence="5 6" key="1">
    <citation type="submission" date="2016-10" db="EMBL/GenBank/DDBJ databases">
        <authorList>
            <person name="de Groot N.N."/>
        </authorList>
    </citation>
    <scope>NUCLEOTIDE SEQUENCE [LARGE SCALE GENOMIC DNA]</scope>
    <source>
        <strain evidence="5 6">DSM 527</strain>
    </source>
</reference>
<dbReference type="PANTHER" id="PTHR34597">
    <property type="entry name" value="SLR1661 PROTEIN"/>
    <property type="match status" value="1"/>
</dbReference>
<name>A0A1G7MNY9_CHIFI</name>
<proteinExistence type="predicted"/>
<evidence type="ECO:0000256" key="2">
    <source>
        <dbReference type="ARBA" id="ARBA00023136"/>
    </source>
</evidence>
<dbReference type="Proteomes" id="UP000199045">
    <property type="component" value="Unassembled WGS sequence"/>
</dbReference>
<dbReference type="EMBL" id="FNBN01000002">
    <property type="protein sequence ID" value="SDF63394.1"/>
    <property type="molecule type" value="Genomic_DNA"/>
</dbReference>
<keyword evidence="2" id="KW-0472">Membrane</keyword>
<dbReference type="PANTHER" id="PTHR34597:SF3">
    <property type="entry name" value="OUTER MEMBRANE TRANSPORTER CDIB"/>
    <property type="match status" value="1"/>
</dbReference>
<comment type="subcellular location">
    <subcellularLocation>
        <location evidence="1">Membrane</location>
    </subcellularLocation>
</comment>
<evidence type="ECO:0000259" key="4">
    <source>
        <dbReference type="Pfam" id="PF01103"/>
    </source>
</evidence>
<dbReference type="OrthoDB" id="333971at2"/>
<gene>
    <name evidence="5" type="ORF">SAMN04488121_102510</name>
</gene>
<dbReference type="Pfam" id="PF01103">
    <property type="entry name" value="Omp85"/>
    <property type="match status" value="1"/>
</dbReference>
<evidence type="ECO:0000313" key="5">
    <source>
        <dbReference type="EMBL" id="SDF63394.1"/>
    </source>
</evidence>
<feature type="chain" id="PRO_5011574532" evidence="3">
    <location>
        <begin position="21"/>
        <end position="855"/>
    </location>
</feature>
<dbReference type="GO" id="GO:0019867">
    <property type="term" value="C:outer membrane"/>
    <property type="evidence" value="ECO:0007669"/>
    <property type="project" value="InterPro"/>
</dbReference>
<dbReference type="GO" id="GO:0098046">
    <property type="term" value="C:type V protein secretion system complex"/>
    <property type="evidence" value="ECO:0007669"/>
    <property type="project" value="TreeGrafter"/>
</dbReference>
<dbReference type="Gene3D" id="2.40.160.50">
    <property type="entry name" value="membrane protein fhac: a member of the omp85/tpsb transporter family"/>
    <property type="match status" value="1"/>
</dbReference>
<dbReference type="RefSeq" id="WP_089832108.1">
    <property type="nucleotide sequence ID" value="NZ_FNBN01000002.1"/>
</dbReference>
<dbReference type="GO" id="GO:0008320">
    <property type="term" value="F:protein transmembrane transporter activity"/>
    <property type="evidence" value="ECO:0007669"/>
    <property type="project" value="TreeGrafter"/>
</dbReference>
<dbReference type="InterPro" id="IPR051544">
    <property type="entry name" value="TPS_OM_transporter"/>
</dbReference>